<evidence type="ECO:0000313" key="3">
    <source>
        <dbReference type="Proteomes" id="UP000789901"/>
    </source>
</evidence>
<protein>
    <submittedName>
        <fullName evidence="2">42592_t:CDS:1</fullName>
    </submittedName>
</protein>
<keyword evidence="3" id="KW-1185">Reference proteome</keyword>
<feature type="compositionally biased region" description="Basic and acidic residues" evidence="1">
    <location>
        <begin position="1"/>
        <end position="11"/>
    </location>
</feature>
<feature type="non-terminal residue" evidence="2">
    <location>
        <position position="1"/>
    </location>
</feature>
<feature type="region of interest" description="Disordered" evidence="1">
    <location>
        <begin position="1"/>
        <end position="35"/>
    </location>
</feature>
<gene>
    <name evidence="2" type="ORF">GMARGA_LOCUS30563</name>
</gene>
<organism evidence="2 3">
    <name type="scientific">Gigaspora margarita</name>
    <dbReference type="NCBI Taxonomy" id="4874"/>
    <lineage>
        <taxon>Eukaryota</taxon>
        <taxon>Fungi</taxon>
        <taxon>Fungi incertae sedis</taxon>
        <taxon>Mucoromycota</taxon>
        <taxon>Glomeromycotina</taxon>
        <taxon>Glomeromycetes</taxon>
        <taxon>Diversisporales</taxon>
        <taxon>Gigasporaceae</taxon>
        <taxon>Gigaspora</taxon>
    </lineage>
</organism>
<sequence length="67" mass="7941">KKHDTNEEKNSPEWATPMMKSHEEKSTTKLKYSVKKRKQKLCDEAIDERTALTVKRHDTNEEENLPE</sequence>
<dbReference type="Proteomes" id="UP000789901">
    <property type="component" value="Unassembled WGS sequence"/>
</dbReference>
<accession>A0ABN7WG20</accession>
<dbReference type="EMBL" id="CAJVQB010043357">
    <property type="protein sequence ID" value="CAG8831111.1"/>
    <property type="molecule type" value="Genomic_DNA"/>
</dbReference>
<comment type="caution">
    <text evidence="2">The sequence shown here is derived from an EMBL/GenBank/DDBJ whole genome shotgun (WGS) entry which is preliminary data.</text>
</comment>
<reference evidence="2 3" key="1">
    <citation type="submission" date="2021-06" db="EMBL/GenBank/DDBJ databases">
        <authorList>
            <person name="Kallberg Y."/>
            <person name="Tangrot J."/>
            <person name="Rosling A."/>
        </authorList>
    </citation>
    <scope>NUCLEOTIDE SEQUENCE [LARGE SCALE GENOMIC DNA]</scope>
    <source>
        <strain evidence="2 3">120-4 pot B 10/14</strain>
    </source>
</reference>
<name>A0ABN7WG20_GIGMA</name>
<evidence type="ECO:0000256" key="1">
    <source>
        <dbReference type="SAM" id="MobiDB-lite"/>
    </source>
</evidence>
<proteinExistence type="predicted"/>
<evidence type="ECO:0000313" key="2">
    <source>
        <dbReference type="EMBL" id="CAG8831111.1"/>
    </source>
</evidence>